<dbReference type="RefSeq" id="WP_068194211.1">
    <property type="nucleotide sequence ID" value="NZ_CP013909.1"/>
</dbReference>
<evidence type="ECO:0008006" key="3">
    <source>
        <dbReference type="Google" id="ProtNLM"/>
    </source>
</evidence>
<dbReference type="Proteomes" id="UP000059542">
    <property type="component" value="Chromosome"/>
</dbReference>
<dbReference type="AlphaFoldDB" id="A0A0U3SZF2"/>
<proteinExistence type="predicted"/>
<dbReference type="OrthoDB" id="877897at2"/>
<dbReference type="KEGG" id="hyg:AUC43_12945"/>
<evidence type="ECO:0000313" key="2">
    <source>
        <dbReference type="Proteomes" id="UP000059542"/>
    </source>
</evidence>
<protein>
    <recommendedName>
        <fullName evidence="3">Outer membrane protein beta-barrel domain-containing protein</fullName>
    </recommendedName>
</protein>
<sequence>MKHPLLLAAFGGCILSAHGQVPGHKTAPRPYEVGLDVVSYVSLPLESDARSQLHGPAGLFFRYTPPHYFSGRAGLRASAGFSQRVTGPIPSCRDCPEGETTARALTLRAGAHYVPFRKLPWFYGFVDGTYRNSVVSGDYTGGLCGCLDYTQTRTGQGWGTQAGMGATIALFSRFAVVPELYYEDVFTRTTDLYEDHAHGSTFSRLYRRKSSTPAFRVLATVSF</sequence>
<keyword evidence="2" id="KW-1185">Reference proteome</keyword>
<accession>A0A0U3SZF2</accession>
<dbReference type="EMBL" id="CP013909">
    <property type="protein sequence ID" value="ALW85923.1"/>
    <property type="molecule type" value="Genomic_DNA"/>
</dbReference>
<organism evidence="1 2">
    <name type="scientific">Hymenobacter sedentarius</name>
    <dbReference type="NCBI Taxonomy" id="1411621"/>
    <lineage>
        <taxon>Bacteria</taxon>
        <taxon>Pseudomonadati</taxon>
        <taxon>Bacteroidota</taxon>
        <taxon>Cytophagia</taxon>
        <taxon>Cytophagales</taxon>
        <taxon>Hymenobacteraceae</taxon>
        <taxon>Hymenobacter</taxon>
    </lineage>
</organism>
<gene>
    <name evidence="1" type="ORF">AUC43_12945</name>
</gene>
<reference evidence="1 2" key="1">
    <citation type="submission" date="2015-12" db="EMBL/GenBank/DDBJ databases">
        <authorList>
            <person name="Shamseldin A."/>
            <person name="Moawad H."/>
            <person name="Abd El-Rahim W.M."/>
            <person name="Sadowsky M.J."/>
        </authorList>
    </citation>
    <scope>NUCLEOTIDE SEQUENCE [LARGE SCALE GENOMIC DNA]</scope>
    <source>
        <strain evidence="1 2">DG5B</strain>
    </source>
</reference>
<name>A0A0U3SZF2_9BACT</name>
<evidence type="ECO:0000313" key="1">
    <source>
        <dbReference type="EMBL" id="ALW85923.1"/>
    </source>
</evidence>